<protein>
    <recommendedName>
        <fullName evidence="7">DUF2510 domain-containing protein</fullName>
    </recommendedName>
</protein>
<evidence type="ECO:0000313" key="5">
    <source>
        <dbReference type="EMBL" id="GAA2235368.1"/>
    </source>
</evidence>
<evidence type="ECO:0000256" key="2">
    <source>
        <dbReference type="SAM" id="Phobius"/>
    </source>
</evidence>
<evidence type="ECO:0000313" key="6">
    <source>
        <dbReference type="Proteomes" id="UP001500305"/>
    </source>
</evidence>
<evidence type="ECO:0000259" key="3">
    <source>
        <dbReference type="Pfam" id="PF10708"/>
    </source>
</evidence>
<reference evidence="5 6" key="1">
    <citation type="journal article" date="2019" name="Int. J. Syst. Evol. Microbiol.">
        <title>The Global Catalogue of Microorganisms (GCM) 10K type strain sequencing project: providing services to taxonomists for standard genome sequencing and annotation.</title>
        <authorList>
            <consortium name="The Broad Institute Genomics Platform"/>
            <consortium name="The Broad Institute Genome Sequencing Center for Infectious Disease"/>
            <person name="Wu L."/>
            <person name="Ma J."/>
        </authorList>
    </citation>
    <scope>NUCLEOTIDE SEQUENCE [LARGE SCALE GENOMIC DNA]</scope>
    <source>
        <strain evidence="5 6">JCM 7356</strain>
    </source>
</reference>
<evidence type="ECO:0008006" key="7">
    <source>
        <dbReference type="Google" id="ProtNLM"/>
    </source>
</evidence>
<keyword evidence="6" id="KW-1185">Reference proteome</keyword>
<organism evidence="5 6">
    <name type="scientific">Kitasatospora cystarginea</name>
    <dbReference type="NCBI Taxonomy" id="58350"/>
    <lineage>
        <taxon>Bacteria</taxon>
        <taxon>Bacillati</taxon>
        <taxon>Actinomycetota</taxon>
        <taxon>Actinomycetes</taxon>
        <taxon>Kitasatosporales</taxon>
        <taxon>Streptomycetaceae</taxon>
        <taxon>Kitasatospora</taxon>
    </lineage>
</organism>
<proteinExistence type="predicted"/>
<accession>A0ABN3DL87</accession>
<dbReference type="EMBL" id="BAAATR010000005">
    <property type="protein sequence ID" value="GAA2235368.1"/>
    <property type="molecule type" value="Genomic_DNA"/>
</dbReference>
<dbReference type="Pfam" id="PF10708">
    <property type="entry name" value="DUF2510"/>
    <property type="match status" value="1"/>
</dbReference>
<feature type="transmembrane region" description="Helical" evidence="2">
    <location>
        <begin position="96"/>
        <end position="119"/>
    </location>
</feature>
<feature type="region of interest" description="Disordered" evidence="1">
    <location>
        <begin position="127"/>
        <end position="217"/>
    </location>
</feature>
<dbReference type="Gene3D" id="3.40.1000.10">
    <property type="entry name" value="Mog1/PsbP, alpha/beta/alpha sandwich"/>
    <property type="match status" value="1"/>
</dbReference>
<keyword evidence="2" id="KW-0812">Transmembrane</keyword>
<dbReference type="RefSeq" id="WP_344635461.1">
    <property type="nucleotide sequence ID" value="NZ_BAAATR010000005.1"/>
</dbReference>
<feature type="compositionally biased region" description="Gly residues" evidence="1">
    <location>
        <begin position="138"/>
        <end position="217"/>
    </location>
</feature>
<keyword evidence="2" id="KW-0472">Membrane</keyword>
<dbReference type="InterPro" id="IPR018929">
    <property type="entry name" value="DUF2510"/>
</dbReference>
<comment type="caution">
    <text evidence="5">The sequence shown here is derived from an EMBL/GenBank/DDBJ whole genome shotgun (WGS) entry which is preliminary data.</text>
</comment>
<gene>
    <name evidence="5" type="ORF">GCM10010430_15160</name>
</gene>
<evidence type="ECO:0000259" key="4">
    <source>
        <dbReference type="Pfam" id="PF26056"/>
    </source>
</evidence>
<sequence length="391" mass="37713">MSEQIPAGWYPDPQDTTSEPRPERWWDGRGWTATTRPGPATQPGPRPESTADQQVLVGEVLSGGPTVRYPELPVADAGTGYGPGVPHTRRKPPKTVAIAATVAALAGLAVGSGVTYLAMDHKSNPTAAAHPARAKRGNGFGGPGLNGGGPGLNGGGSSNGGGPGLNGGGSSNGGGPGLNGGGSNGGSPGLGGGPGGGGGSNGGGLGGGPGGGGGLGGGSTGKVAVDIVNGISLPVPSGWKGGTTDNGFAGLIIGSYTCADGQNTCTLGGVTTGRLDGTDPKAAAEQDIAAAAKESYGTIKGHQELKSEAVTVNGSSGYLVRWKVSAQQGNDGYVETVVFPGGNGKSLASVHLGFDIADKAPSVDQMDSIVNGITAYTGGRGNGGPATGTSA</sequence>
<feature type="domain" description="DUF8017" evidence="4">
    <location>
        <begin position="235"/>
        <end position="371"/>
    </location>
</feature>
<dbReference type="Pfam" id="PF26056">
    <property type="entry name" value="DUF8017"/>
    <property type="match status" value="1"/>
</dbReference>
<keyword evidence="2" id="KW-1133">Transmembrane helix</keyword>
<feature type="region of interest" description="Disordered" evidence="1">
    <location>
        <begin position="1"/>
        <end position="52"/>
    </location>
</feature>
<feature type="compositionally biased region" description="Basic and acidic residues" evidence="1">
    <location>
        <begin position="18"/>
        <end position="27"/>
    </location>
</feature>
<evidence type="ECO:0000256" key="1">
    <source>
        <dbReference type="SAM" id="MobiDB-lite"/>
    </source>
</evidence>
<dbReference type="InterPro" id="IPR058330">
    <property type="entry name" value="DUF8017"/>
</dbReference>
<dbReference type="Proteomes" id="UP001500305">
    <property type="component" value="Unassembled WGS sequence"/>
</dbReference>
<feature type="domain" description="DUF2510" evidence="3">
    <location>
        <begin position="7"/>
        <end position="43"/>
    </location>
</feature>
<name>A0ABN3DL87_9ACTN</name>